<evidence type="ECO:0000259" key="2">
    <source>
        <dbReference type="PROSITE" id="PS50198"/>
    </source>
</evidence>
<evidence type="ECO:0000313" key="4">
    <source>
        <dbReference type="Proteomes" id="UP000886845"/>
    </source>
</evidence>
<dbReference type="EMBL" id="DVOR01000254">
    <property type="protein sequence ID" value="HIV10066.1"/>
    <property type="molecule type" value="Genomic_DNA"/>
</dbReference>
<dbReference type="GO" id="GO:0003755">
    <property type="term" value="F:peptidyl-prolyl cis-trans isomerase activity"/>
    <property type="evidence" value="ECO:0007669"/>
    <property type="project" value="UniProtKB-KW"/>
</dbReference>
<dbReference type="InterPro" id="IPR050245">
    <property type="entry name" value="PrsA_foldase"/>
</dbReference>
<dbReference type="SUPFAM" id="SSF109998">
    <property type="entry name" value="Triger factor/SurA peptide-binding domain-like"/>
    <property type="match status" value="1"/>
</dbReference>
<reference evidence="3" key="1">
    <citation type="submission" date="2020-10" db="EMBL/GenBank/DDBJ databases">
        <authorList>
            <person name="Gilroy R."/>
        </authorList>
    </citation>
    <scope>NUCLEOTIDE SEQUENCE</scope>
    <source>
        <strain evidence="3">35461</strain>
    </source>
</reference>
<keyword evidence="1" id="KW-0697">Rotamase</keyword>
<feature type="domain" description="PpiC" evidence="2">
    <location>
        <begin position="152"/>
        <end position="254"/>
    </location>
</feature>
<reference evidence="3" key="2">
    <citation type="journal article" date="2021" name="PeerJ">
        <title>Extensive microbial diversity within the chicken gut microbiome revealed by metagenomics and culture.</title>
        <authorList>
            <person name="Gilroy R."/>
            <person name="Ravi A."/>
            <person name="Getino M."/>
            <person name="Pursley I."/>
            <person name="Horton D.L."/>
            <person name="Alikhan N.F."/>
            <person name="Baker D."/>
            <person name="Gharbi K."/>
            <person name="Hall N."/>
            <person name="Watson M."/>
            <person name="Adriaenssens E.M."/>
            <person name="Foster-Nyarko E."/>
            <person name="Jarju S."/>
            <person name="Secka A."/>
            <person name="Antonio M."/>
            <person name="Oren A."/>
            <person name="Chaudhuri R.R."/>
            <person name="La Ragione R."/>
            <person name="Hildebrand F."/>
            <person name="Pallen M.J."/>
        </authorList>
    </citation>
    <scope>NUCLEOTIDE SEQUENCE</scope>
    <source>
        <strain evidence="3">35461</strain>
    </source>
</reference>
<dbReference type="Proteomes" id="UP000886845">
    <property type="component" value="Unassembled WGS sequence"/>
</dbReference>
<dbReference type="PANTHER" id="PTHR47245">
    <property type="entry name" value="PEPTIDYLPROLYL ISOMERASE"/>
    <property type="match status" value="1"/>
</dbReference>
<dbReference type="PROSITE" id="PS50198">
    <property type="entry name" value="PPIC_PPIASE_2"/>
    <property type="match status" value="1"/>
</dbReference>
<comment type="caution">
    <text evidence="3">The sequence shown here is derived from an EMBL/GenBank/DDBJ whole genome shotgun (WGS) entry which is preliminary data.</text>
</comment>
<dbReference type="Pfam" id="PF00639">
    <property type="entry name" value="Rotamase"/>
    <property type="match status" value="1"/>
</dbReference>
<name>A0A9D1NNR2_9BACT</name>
<dbReference type="AlphaFoldDB" id="A0A9D1NNR2"/>
<organism evidence="3 4">
    <name type="scientific">Candidatus Spyradenecus faecavium</name>
    <dbReference type="NCBI Taxonomy" id="2840947"/>
    <lineage>
        <taxon>Bacteria</taxon>
        <taxon>Pseudomonadati</taxon>
        <taxon>Lentisphaerota</taxon>
        <taxon>Lentisphaeria</taxon>
        <taxon>Lentisphaerales</taxon>
        <taxon>Lentisphaeraceae</taxon>
        <taxon>Lentisphaeraceae incertae sedis</taxon>
        <taxon>Candidatus Spyradenecus</taxon>
    </lineage>
</organism>
<dbReference type="InterPro" id="IPR027304">
    <property type="entry name" value="Trigger_fact/SurA_dom_sf"/>
</dbReference>
<accession>A0A9D1NNR2</accession>
<dbReference type="InterPro" id="IPR000297">
    <property type="entry name" value="PPIase_PpiC"/>
</dbReference>
<evidence type="ECO:0000256" key="1">
    <source>
        <dbReference type="PROSITE-ProRule" id="PRU00278"/>
    </source>
</evidence>
<dbReference type="SUPFAM" id="SSF54534">
    <property type="entry name" value="FKBP-like"/>
    <property type="match status" value="1"/>
</dbReference>
<dbReference type="Gene3D" id="1.10.4030.10">
    <property type="entry name" value="Porin chaperone SurA, peptide-binding domain"/>
    <property type="match status" value="1"/>
</dbReference>
<proteinExistence type="predicted"/>
<evidence type="ECO:0000313" key="3">
    <source>
        <dbReference type="EMBL" id="HIV10066.1"/>
    </source>
</evidence>
<dbReference type="PANTHER" id="PTHR47245:SF2">
    <property type="entry name" value="PEPTIDYL-PROLYL CIS-TRANS ISOMERASE HP_0175-RELATED"/>
    <property type="match status" value="1"/>
</dbReference>
<sequence>MAEQIAATVNGDPIPQQAVDFELQRLIHFYQQQGVPEAQIRIQLDSLKAKALEQAIGTKLLIDEAKRLDIPVSGDELDAQFETYVKQFGGNRAALEKAIAAQGMTVDRFKQELRQGVMINKLIEQVCSAIPQPTEEEIRAHYEAHRDEYTTQDRVLAQHILIKPESDKPEDKAAAKAKLEAIRARIVNGESTFAHEAKQHSDCPSGKQNGGSLGWFGRGMMVKPFEDVAFALAVDTVSDILETPFGYHIIIKTGEEKGRTPTLEELHDKIATFLFHAQRGQAVADHVADLRAKADVTLA</sequence>
<keyword evidence="1 3" id="KW-0413">Isomerase</keyword>
<dbReference type="Pfam" id="PF13624">
    <property type="entry name" value="SurA_N_3"/>
    <property type="match status" value="1"/>
</dbReference>
<dbReference type="Gene3D" id="3.10.50.40">
    <property type="match status" value="1"/>
</dbReference>
<gene>
    <name evidence="3" type="ORF">IAC79_08140</name>
</gene>
<protein>
    <submittedName>
        <fullName evidence="3">Peptidylprolyl isomerase</fullName>
    </submittedName>
</protein>
<dbReference type="InterPro" id="IPR046357">
    <property type="entry name" value="PPIase_dom_sf"/>
</dbReference>